<reference evidence="3 5" key="2">
    <citation type="submission" date="2023-07" db="EMBL/GenBank/DDBJ databases">
        <title>Genomic Encyclopedia of Type Strains, Phase IV (KMG-IV): sequencing the most valuable type-strain genomes for metagenomic binning, comparative biology and taxonomic classification.</title>
        <authorList>
            <person name="Goeker M."/>
        </authorList>
    </citation>
    <scope>NUCLEOTIDE SEQUENCE [LARGE SCALE GENOMIC DNA]</scope>
    <source>
        <strain evidence="3 5">DSM 338</strain>
    </source>
</reference>
<evidence type="ECO:0000313" key="2">
    <source>
        <dbReference type="EMBL" id="GLI22230.1"/>
    </source>
</evidence>
<evidence type="ECO:0000313" key="5">
    <source>
        <dbReference type="Proteomes" id="UP001245370"/>
    </source>
</evidence>
<comment type="caution">
    <text evidence="2">The sequence shown here is derived from an EMBL/GenBank/DDBJ whole genome shotgun (WGS) entry which is preliminary data.</text>
</comment>
<feature type="signal peptide" evidence="1">
    <location>
        <begin position="1"/>
        <end position="21"/>
    </location>
</feature>
<name>A0A9W6FJG9_XANFL</name>
<evidence type="ECO:0000256" key="1">
    <source>
        <dbReference type="SAM" id="SignalP"/>
    </source>
</evidence>
<dbReference type="RefSeq" id="WP_281807284.1">
    <property type="nucleotide sequence ID" value="NZ_BSDO01000002.1"/>
</dbReference>
<dbReference type="Proteomes" id="UP001144397">
    <property type="component" value="Unassembled WGS sequence"/>
</dbReference>
<sequence>MLRSVLAATAALVVVSAPAIAAPAQEKPAEKMVWHIQDSEDTAALVYGVPDSDKAAIFFLCQKDGSAITVQSMIGSKDLARGAQTAIVLSAGSVKKSYPGKAVAMEEGDAVNVEAPAQMTDVKALTKASGTLTIEVKGAKQAISLSGIGPAITKFETACKPKS</sequence>
<dbReference type="EMBL" id="BSDO01000002">
    <property type="protein sequence ID" value="GLI22230.1"/>
    <property type="molecule type" value="Genomic_DNA"/>
</dbReference>
<dbReference type="AlphaFoldDB" id="A0A9W6FJG9"/>
<dbReference type="Proteomes" id="UP001245370">
    <property type="component" value="Unassembled WGS sequence"/>
</dbReference>
<organism evidence="2 4">
    <name type="scientific">Xanthobacter flavus</name>
    <dbReference type="NCBI Taxonomy" id="281"/>
    <lineage>
        <taxon>Bacteria</taxon>
        <taxon>Pseudomonadati</taxon>
        <taxon>Pseudomonadota</taxon>
        <taxon>Alphaproteobacteria</taxon>
        <taxon>Hyphomicrobiales</taxon>
        <taxon>Xanthobacteraceae</taxon>
        <taxon>Xanthobacter</taxon>
    </lineage>
</organism>
<keyword evidence="1" id="KW-0732">Signal</keyword>
<proteinExistence type="predicted"/>
<gene>
    <name evidence="3" type="ORF">GGQ86_000472</name>
    <name evidence="2" type="ORF">XFLAVUS301_19040</name>
</gene>
<evidence type="ECO:0000313" key="4">
    <source>
        <dbReference type="Proteomes" id="UP001144397"/>
    </source>
</evidence>
<dbReference type="EMBL" id="JAVDPY010000001">
    <property type="protein sequence ID" value="MDR6332025.1"/>
    <property type="molecule type" value="Genomic_DNA"/>
</dbReference>
<accession>A0A9W6FJG9</accession>
<feature type="chain" id="PRO_5040914246" evidence="1">
    <location>
        <begin position="22"/>
        <end position="163"/>
    </location>
</feature>
<evidence type="ECO:0000313" key="3">
    <source>
        <dbReference type="EMBL" id="MDR6332025.1"/>
    </source>
</evidence>
<keyword evidence="5" id="KW-1185">Reference proteome</keyword>
<dbReference type="GeneID" id="95762693"/>
<reference evidence="2" key="1">
    <citation type="submission" date="2022-12" db="EMBL/GenBank/DDBJ databases">
        <title>Reference genome sequencing for broad-spectrum identification of bacterial and archaeal isolates by mass spectrometry.</title>
        <authorList>
            <person name="Sekiguchi Y."/>
            <person name="Tourlousse D.M."/>
        </authorList>
    </citation>
    <scope>NUCLEOTIDE SEQUENCE</scope>
    <source>
        <strain evidence="2">301</strain>
    </source>
</reference>
<protein>
    <submittedName>
        <fullName evidence="3">Outer membrane protein</fullName>
    </submittedName>
</protein>